<organism evidence="6 7">
    <name type="scientific">Zoogloea dura</name>
    <dbReference type="NCBI Taxonomy" id="2728840"/>
    <lineage>
        <taxon>Bacteria</taxon>
        <taxon>Pseudomonadati</taxon>
        <taxon>Pseudomonadota</taxon>
        <taxon>Betaproteobacteria</taxon>
        <taxon>Rhodocyclales</taxon>
        <taxon>Zoogloeaceae</taxon>
        <taxon>Zoogloea</taxon>
    </lineage>
</organism>
<dbReference type="GO" id="GO:0003677">
    <property type="term" value="F:DNA binding"/>
    <property type="evidence" value="ECO:0007669"/>
    <property type="project" value="UniProtKB-KW"/>
</dbReference>
<gene>
    <name evidence="6" type="ORF">HHL15_21085</name>
</gene>
<dbReference type="PROSITE" id="PS50931">
    <property type="entry name" value="HTH_LYSR"/>
    <property type="match status" value="1"/>
</dbReference>
<evidence type="ECO:0000256" key="1">
    <source>
        <dbReference type="ARBA" id="ARBA00009437"/>
    </source>
</evidence>
<evidence type="ECO:0000256" key="2">
    <source>
        <dbReference type="ARBA" id="ARBA00023015"/>
    </source>
</evidence>
<keyword evidence="7" id="KW-1185">Reference proteome</keyword>
<dbReference type="SUPFAM" id="SSF53850">
    <property type="entry name" value="Periplasmic binding protein-like II"/>
    <property type="match status" value="1"/>
</dbReference>
<dbReference type="InterPro" id="IPR000847">
    <property type="entry name" value="LysR_HTH_N"/>
</dbReference>
<reference evidence="6 7" key="1">
    <citation type="submission" date="2020-04" db="EMBL/GenBank/DDBJ databases">
        <title>Zoogloea sp. G-4-1-14 isolated from soil.</title>
        <authorList>
            <person name="Dahal R.H."/>
        </authorList>
    </citation>
    <scope>NUCLEOTIDE SEQUENCE [LARGE SCALE GENOMIC DNA]</scope>
    <source>
        <strain evidence="6 7">G-4-1-14</strain>
    </source>
</reference>
<name>A0A848GFP5_9RHOO</name>
<dbReference type="Pfam" id="PF00126">
    <property type="entry name" value="HTH_1"/>
    <property type="match status" value="1"/>
</dbReference>
<dbReference type="InterPro" id="IPR036388">
    <property type="entry name" value="WH-like_DNA-bd_sf"/>
</dbReference>
<keyword evidence="4" id="KW-0804">Transcription</keyword>
<dbReference type="PRINTS" id="PR00039">
    <property type="entry name" value="HTHLYSR"/>
</dbReference>
<evidence type="ECO:0000256" key="4">
    <source>
        <dbReference type="ARBA" id="ARBA00023163"/>
    </source>
</evidence>
<dbReference type="Gene3D" id="3.40.190.290">
    <property type="match status" value="1"/>
</dbReference>
<dbReference type="AlphaFoldDB" id="A0A848GFP5"/>
<protein>
    <submittedName>
        <fullName evidence="6">LysR family transcriptional regulator</fullName>
    </submittedName>
</protein>
<sequence length="304" mass="33720">MSRRRITLRQLETFATVARLGSFSRAAEALHLTQPAVSIQVRQLTDTVGMPLFDQAGRSLRLTPAGEELLTTTRSLDDVWNGFESAIDALRGLKRGTLRVALVTTAKYFLPRMLGAFCKRYPDITIELEIANRDRVVERLRHNEDDLYVMSYPPEDLDIVVHPFLDNEMVILAPRGHWAAERRVSLAELAGESFLLREPGSGSRRAIDDFARQAGVTLRVRLALGSNEALLELAGTGMGLAVISRHALGDRLEGEGLVILDVDGFPLHRPWNLVHLRNKILPVPARAFLDEMLAASRATLSGQA</sequence>
<dbReference type="GO" id="GO:0003700">
    <property type="term" value="F:DNA-binding transcription factor activity"/>
    <property type="evidence" value="ECO:0007669"/>
    <property type="project" value="InterPro"/>
</dbReference>
<dbReference type="Pfam" id="PF03466">
    <property type="entry name" value="LysR_substrate"/>
    <property type="match status" value="1"/>
</dbReference>
<dbReference type="GO" id="GO:0005829">
    <property type="term" value="C:cytosol"/>
    <property type="evidence" value="ECO:0007669"/>
    <property type="project" value="TreeGrafter"/>
</dbReference>
<dbReference type="Proteomes" id="UP000580043">
    <property type="component" value="Unassembled WGS sequence"/>
</dbReference>
<dbReference type="InterPro" id="IPR005119">
    <property type="entry name" value="LysR_subst-bd"/>
</dbReference>
<evidence type="ECO:0000313" key="7">
    <source>
        <dbReference type="Proteomes" id="UP000580043"/>
    </source>
</evidence>
<proteinExistence type="inferred from homology"/>
<keyword evidence="2" id="KW-0805">Transcription regulation</keyword>
<evidence type="ECO:0000259" key="5">
    <source>
        <dbReference type="PROSITE" id="PS50931"/>
    </source>
</evidence>
<dbReference type="Gene3D" id="1.10.10.10">
    <property type="entry name" value="Winged helix-like DNA-binding domain superfamily/Winged helix DNA-binding domain"/>
    <property type="match status" value="1"/>
</dbReference>
<comment type="similarity">
    <text evidence="1">Belongs to the LysR transcriptional regulatory family.</text>
</comment>
<dbReference type="RefSeq" id="WP_169147790.1">
    <property type="nucleotide sequence ID" value="NZ_JABBGA010000024.1"/>
</dbReference>
<dbReference type="PANTHER" id="PTHR30419">
    <property type="entry name" value="HTH-TYPE TRANSCRIPTIONAL REGULATOR YBHD"/>
    <property type="match status" value="1"/>
</dbReference>
<evidence type="ECO:0000256" key="3">
    <source>
        <dbReference type="ARBA" id="ARBA00023125"/>
    </source>
</evidence>
<dbReference type="CDD" id="cd08419">
    <property type="entry name" value="PBP2_CbbR_RubisCO_like"/>
    <property type="match status" value="1"/>
</dbReference>
<dbReference type="EMBL" id="JABBGA010000024">
    <property type="protein sequence ID" value="NML28261.1"/>
    <property type="molecule type" value="Genomic_DNA"/>
</dbReference>
<dbReference type="InterPro" id="IPR036390">
    <property type="entry name" value="WH_DNA-bd_sf"/>
</dbReference>
<feature type="domain" description="HTH lysR-type" evidence="5">
    <location>
        <begin position="6"/>
        <end position="63"/>
    </location>
</feature>
<keyword evidence="3" id="KW-0238">DNA-binding</keyword>
<dbReference type="SUPFAM" id="SSF46785">
    <property type="entry name" value="Winged helix' DNA-binding domain"/>
    <property type="match status" value="1"/>
</dbReference>
<accession>A0A848GFP5</accession>
<evidence type="ECO:0000313" key="6">
    <source>
        <dbReference type="EMBL" id="NML28261.1"/>
    </source>
</evidence>
<comment type="caution">
    <text evidence="6">The sequence shown here is derived from an EMBL/GenBank/DDBJ whole genome shotgun (WGS) entry which is preliminary data.</text>
</comment>
<dbReference type="InterPro" id="IPR050950">
    <property type="entry name" value="HTH-type_LysR_regulators"/>
</dbReference>
<dbReference type="FunFam" id="1.10.10.10:FF:000001">
    <property type="entry name" value="LysR family transcriptional regulator"/>
    <property type="match status" value="1"/>
</dbReference>